<feature type="region of interest" description="Disordered" evidence="1">
    <location>
        <begin position="437"/>
        <end position="459"/>
    </location>
</feature>
<evidence type="ECO:0000313" key="3">
    <source>
        <dbReference type="Proteomes" id="UP000745764"/>
    </source>
</evidence>
<proteinExistence type="predicted"/>
<evidence type="ECO:0000313" key="2">
    <source>
        <dbReference type="EMBL" id="CAD0106562.1"/>
    </source>
</evidence>
<dbReference type="Proteomes" id="UP000745764">
    <property type="component" value="Unassembled WGS sequence"/>
</dbReference>
<gene>
    <name evidence="2" type="ORF">AWRI4620_LOCUS817</name>
</gene>
<protein>
    <submittedName>
        <fullName evidence="2">Uncharacterized protein</fullName>
    </submittedName>
</protein>
<feature type="compositionally biased region" description="Basic and acidic residues" evidence="1">
    <location>
        <begin position="450"/>
        <end position="459"/>
    </location>
</feature>
<dbReference type="OrthoDB" id="3911924at2759"/>
<accession>A0A9N8PN32</accession>
<evidence type="ECO:0000256" key="1">
    <source>
        <dbReference type="SAM" id="MobiDB-lite"/>
    </source>
</evidence>
<dbReference type="EMBL" id="CAINUL010000001">
    <property type="protein sequence ID" value="CAD0106562.1"/>
    <property type="molecule type" value="Genomic_DNA"/>
</dbReference>
<keyword evidence="3" id="KW-1185">Reference proteome</keyword>
<reference evidence="2" key="1">
    <citation type="submission" date="2020-06" db="EMBL/GenBank/DDBJ databases">
        <authorList>
            <person name="Onetto C."/>
        </authorList>
    </citation>
    <scope>NUCLEOTIDE SEQUENCE</scope>
</reference>
<name>A0A9N8PN32_9PEZI</name>
<dbReference type="AlphaFoldDB" id="A0A9N8PN32"/>
<comment type="caution">
    <text evidence="2">The sequence shown here is derived from an EMBL/GenBank/DDBJ whole genome shotgun (WGS) entry which is preliminary data.</text>
</comment>
<sequence>MTESERITVMDVHITFNDTKHNAEHTKALAPEEPTDDASLSHLPFYEVDGYGDDYDPDNKPCADHEQDCPVEQSGAVELGCAEDHTDYHFLSSTIHRSNINNAPVAADLYDDLAHTLDLESIPVLDDRFRNKNARSKLVARYIKLTLAKFVVVRDVKETETELSKLMMAMQTLEIDKGNVTITEADGPAQKVIKTTRAIRKLYPNVDRAAKRNLKPLSWNSGARVPEVYNQNKEADLCGTWYAIVSDRHYRNNKLLIPSCLYETRVLLITHLHLLGGTPAHYTVMKKLNYTSYQQFIDLLPDLLSYSRCEQAVRLGYSTSNPTVGPWKYQFAPSLDALDPECWTELCEENYEQMKGRPKHVVFSIRAADQNIPLAIAAKVQSRPTDWNIGAGSMAPVPVSNLPPPCFLPSPLSGAAMALVSPVLAFVLIKEVSLPSRPAKKRSNMDDGQQESKKAKIDE</sequence>
<organism evidence="2 3">
    <name type="scientific">Aureobasidium uvarum</name>
    <dbReference type="NCBI Taxonomy" id="2773716"/>
    <lineage>
        <taxon>Eukaryota</taxon>
        <taxon>Fungi</taxon>
        <taxon>Dikarya</taxon>
        <taxon>Ascomycota</taxon>
        <taxon>Pezizomycotina</taxon>
        <taxon>Dothideomycetes</taxon>
        <taxon>Dothideomycetidae</taxon>
        <taxon>Dothideales</taxon>
        <taxon>Saccotheciaceae</taxon>
        <taxon>Aureobasidium</taxon>
    </lineage>
</organism>